<dbReference type="Proteomes" id="UP001302374">
    <property type="component" value="Chromosome"/>
</dbReference>
<dbReference type="RefSeq" id="WP_118304045.1">
    <property type="nucleotide sequence ID" value="NZ_BMPA01000027.1"/>
</dbReference>
<proteinExistence type="predicted"/>
<protein>
    <submittedName>
        <fullName evidence="4">Helix-hairpin-helix domain-containing protein</fullName>
    </submittedName>
</protein>
<dbReference type="InterPro" id="IPR033128">
    <property type="entry name" value="Adenylosuccin_syn_Lys_AS"/>
</dbReference>
<evidence type="ECO:0000313" key="4">
    <source>
        <dbReference type="EMBL" id="WOF14539.1"/>
    </source>
</evidence>
<evidence type="ECO:0000256" key="2">
    <source>
        <dbReference type="PROSITE-ProRule" id="PRU10134"/>
    </source>
</evidence>
<dbReference type="EMBL" id="JAATLI010000005">
    <property type="protein sequence ID" value="NJC18102.1"/>
    <property type="molecule type" value="Genomic_DNA"/>
</dbReference>
<dbReference type="Gene3D" id="1.10.150.280">
    <property type="entry name" value="AF1531-like domain"/>
    <property type="match status" value="1"/>
</dbReference>
<reference evidence="3 5" key="2">
    <citation type="submission" date="2020-03" db="EMBL/GenBank/DDBJ databases">
        <title>Genomic Encyclopedia of Type Strains, Phase IV (KMG-IV): sequencing the most valuable type-strain genomes for metagenomic binning, comparative biology and taxonomic classification.</title>
        <authorList>
            <person name="Goeker M."/>
        </authorList>
    </citation>
    <scope>NUCLEOTIDE SEQUENCE [LARGE SCALE GENOMIC DNA]</scope>
    <source>
        <strain evidence="3 5">DSM 105722</strain>
    </source>
</reference>
<evidence type="ECO:0000313" key="3">
    <source>
        <dbReference type="EMBL" id="NJC18102.1"/>
    </source>
</evidence>
<dbReference type="GeneID" id="86893787"/>
<reference evidence="4 6" key="1">
    <citation type="submission" date="2019-09" db="EMBL/GenBank/DDBJ databases">
        <title>Butyricimonas paravirosa DSM 105722 (=214-4 = JCM 18677 = CCUG 65563).</title>
        <authorList>
            <person name="Le Roy T."/>
            <person name="Cani P.D."/>
        </authorList>
    </citation>
    <scope>NUCLEOTIDE SEQUENCE [LARGE SCALE GENOMIC DNA]</scope>
    <source>
        <strain evidence="4 6">DSM 105722</strain>
    </source>
</reference>
<name>A0A7X6BJY3_9BACT</name>
<dbReference type="PROSITE" id="PS00513">
    <property type="entry name" value="ADENYLOSUCCIN_SYN_2"/>
    <property type="match status" value="1"/>
</dbReference>
<gene>
    <name evidence="4" type="ORF">F1644_20785</name>
    <name evidence="3" type="ORF">GGR15_001719</name>
</gene>
<dbReference type="Proteomes" id="UP000576368">
    <property type="component" value="Unassembled WGS sequence"/>
</dbReference>
<accession>A0A7X6BJY3</accession>
<keyword evidence="1" id="KW-0547">Nucleotide-binding</keyword>
<organism evidence="3 5">
    <name type="scientific">Butyricimonas paravirosa</name>
    <dbReference type="NCBI Taxonomy" id="1472417"/>
    <lineage>
        <taxon>Bacteria</taxon>
        <taxon>Pseudomonadati</taxon>
        <taxon>Bacteroidota</taxon>
        <taxon>Bacteroidia</taxon>
        <taxon>Bacteroidales</taxon>
        <taxon>Odoribacteraceae</taxon>
        <taxon>Butyricimonas</taxon>
    </lineage>
</organism>
<evidence type="ECO:0000313" key="6">
    <source>
        <dbReference type="Proteomes" id="UP001302374"/>
    </source>
</evidence>
<dbReference type="EMBL" id="CP043839">
    <property type="protein sequence ID" value="WOF14539.1"/>
    <property type="molecule type" value="Genomic_DNA"/>
</dbReference>
<dbReference type="InterPro" id="IPR010994">
    <property type="entry name" value="RuvA_2-like"/>
</dbReference>
<keyword evidence="6" id="KW-1185">Reference proteome</keyword>
<feature type="active site" evidence="2">
    <location>
        <position position="80"/>
    </location>
</feature>
<dbReference type="AlphaFoldDB" id="A0A7X6BJY3"/>
<sequence>MFIRKSEKKGIITLGILTMALFVLPRTIHKSEYPVFLIPYSRLSDTTQTVSPKPLVIELNSADSTALVSIRGIGPYYANKILRYREQLGGFHATRQLKEIKFQYLNIDSLLPHFSVNPALIRKKELDTMSFKSVLHHPYLVYEDVQLIFNAKRKFGKIDYSTLESQNILPLFKLKKIKPYFK</sequence>
<keyword evidence="1" id="KW-0342">GTP-binding</keyword>
<dbReference type="Pfam" id="PF12836">
    <property type="entry name" value="HHH_3"/>
    <property type="match status" value="1"/>
</dbReference>
<evidence type="ECO:0000256" key="1">
    <source>
        <dbReference type="ARBA" id="ARBA00023134"/>
    </source>
</evidence>
<dbReference type="SUPFAM" id="SSF47781">
    <property type="entry name" value="RuvA domain 2-like"/>
    <property type="match status" value="1"/>
</dbReference>
<dbReference type="GO" id="GO:0005525">
    <property type="term" value="F:GTP binding"/>
    <property type="evidence" value="ECO:0007669"/>
    <property type="project" value="UniProtKB-KW"/>
</dbReference>
<evidence type="ECO:0000313" key="5">
    <source>
        <dbReference type="Proteomes" id="UP000576368"/>
    </source>
</evidence>